<reference evidence="2" key="1">
    <citation type="submission" date="2023-08" db="EMBL/GenBank/DDBJ databases">
        <title>Methanolobus mangrovi sp. nov. and Methanolobus sediminis sp. nov, two novel methylotrophic methanogens isolated from mangrove sediments in China.</title>
        <authorList>
            <person name="Zhou J."/>
        </authorList>
    </citation>
    <scope>NUCLEOTIDE SEQUENCE</scope>
    <source>
        <strain evidence="2">FTZ2</strain>
    </source>
</reference>
<dbReference type="KEGG" id="mmav:RE476_03625"/>
<protein>
    <recommendedName>
        <fullName evidence="1">DUF4145 domain-containing protein</fullName>
    </recommendedName>
</protein>
<organism evidence="2 3">
    <name type="scientific">Methanolobus mangrovi</name>
    <dbReference type="NCBI Taxonomy" id="3072977"/>
    <lineage>
        <taxon>Archaea</taxon>
        <taxon>Methanobacteriati</taxon>
        <taxon>Methanobacteriota</taxon>
        <taxon>Stenosarchaea group</taxon>
        <taxon>Methanomicrobia</taxon>
        <taxon>Methanosarcinales</taxon>
        <taxon>Methanosarcinaceae</taxon>
        <taxon>Methanolobus</taxon>
    </lineage>
</organism>
<dbReference type="RefSeq" id="WP_309309040.1">
    <property type="nucleotide sequence ID" value="NZ_CP133594.1"/>
</dbReference>
<proteinExistence type="predicted"/>
<feature type="domain" description="DUF4145" evidence="1">
    <location>
        <begin position="148"/>
        <end position="239"/>
    </location>
</feature>
<keyword evidence="3" id="KW-1185">Reference proteome</keyword>
<dbReference type="InterPro" id="IPR025285">
    <property type="entry name" value="DUF4145"/>
</dbReference>
<evidence type="ECO:0000313" key="2">
    <source>
        <dbReference type="EMBL" id="WMW22925.1"/>
    </source>
</evidence>
<evidence type="ECO:0000313" key="3">
    <source>
        <dbReference type="Proteomes" id="UP001183006"/>
    </source>
</evidence>
<sequence length="249" mass="29001">MTKIEDLNKKVDELCTEAKEIMDIITKKDTTFLDLMYSYQKWYTESMYVIKQVIPDRLPEFKAQYESPKNIHKAEALNVLTYSINDYFRNINVTKNGEQMFNPKEVVLSKFLIQATILTSAREGLKSSLFDIQGMLQAEIHDNEISKARELYKNDYLRSAGVICGVVLEGHLNNICTLKQIKMKKRTPTLADYNDALKNENIIDLTNWRWIQRLGDIRNLCAHKKEREPTKDEVQELIDGVDKAIKIIY</sequence>
<gene>
    <name evidence="2" type="ORF">RE476_03625</name>
</gene>
<dbReference type="Proteomes" id="UP001183006">
    <property type="component" value="Chromosome"/>
</dbReference>
<name>A0AA51YJR8_9EURY</name>
<dbReference type="GeneID" id="84229200"/>
<dbReference type="Pfam" id="PF13643">
    <property type="entry name" value="DUF4145"/>
    <property type="match status" value="1"/>
</dbReference>
<evidence type="ECO:0000259" key="1">
    <source>
        <dbReference type="Pfam" id="PF13643"/>
    </source>
</evidence>
<dbReference type="EMBL" id="CP133594">
    <property type="protein sequence ID" value="WMW22925.1"/>
    <property type="molecule type" value="Genomic_DNA"/>
</dbReference>
<accession>A0AA51YJR8</accession>
<dbReference type="AlphaFoldDB" id="A0AA51YJR8"/>